<gene>
    <name evidence="1" type="ORF">SAMN04490178_103124</name>
</gene>
<protein>
    <recommendedName>
        <fullName evidence="3">Uracil DNA glycosylase superfamily protein</fullName>
    </recommendedName>
</protein>
<name>A0A1H8R057_9FIRM</name>
<sequence>MAKVMDSRIEEIRLGFKPDIVRVLLVGESAPVAGTFFYTGDSLCKYTQTAFANVFPAMRAKRWQEFLSFFQQSGFYLDDLCLIPVNGMDKASRQQNLINSIPSLALRIEKYAPSHIIILLKGIEKYVLQAVNLSGVRAHLYTVPFGGMGHQNKYIDEMSTIISALIKP</sequence>
<dbReference type="EMBL" id="FODY01000003">
    <property type="protein sequence ID" value="SEO59969.1"/>
    <property type="molecule type" value="Genomic_DNA"/>
</dbReference>
<organism evidence="1 2">
    <name type="scientific">Propionispora vibrioides</name>
    <dbReference type="NCBI Taxonomy" id="112903"/>
    <lineage>
        <taxon>Bacteria</taxon>
        <taxon>Bacillati</taxon>
        <taxon>Bacillota</taxon>
        <taxon>Negativicutes</taxon>
        <taxon>Selenomonadales</taxon>
        <taxon>Sporomusaceae</taxon>
        <taxon>Propionispora</taxon>
    </lineage>
</organism>
<evidence type="ECO:0000313" key="2">
    <source>
        <dbReference type="Proteomes" id="UP000198847"/>
    </source>
</evidence>
<accession>A0A1H8R057</accession>
<dbReference type="AlphaFoldDB" id="A0A1H8R057"/>
<evidence type="ECO:0008006" key="3">
    <source>
        <dbReference type="Google" id="ProtNLM"/>
    </source>
</evidence>
<dbReference type="STRING" id="112903.SAMN04490178_103124"/>
<proteinExistence type="predicted"/>
<dbReference type="RefSeq" id="WP_091744098.1">
    <property type="nucleotide sequence ID" value="NZ_FODY01000003.1"/>
</dbReference>
<dbReference type="Proteomes" id="UP000198847">
    <property type="component" value="Unassembled WGS sequence"/>
</dbReference>
<evidence type="ECO:0000313" key="1">
    <source>
        <dbReference type="EMBL" id="SEO59969.1"/>
    </source>
</evidence>
<dbReference type="OrthoDB" id="3035372at2"/>
<reference evidence="1 2" key="1">
    <citation type="submission" date="2016-10" db="EMBL/GenBank/DDBJ databases">
        <authorList>
            <person name="de Groot N.N."/>
        </authorList>
    </citation>
    <scope>NUCLEOTIDE SEQUENCE [LARGE SCALE GENOMIC DNA]</scope>
    <source>
        <strain evidence="1 2">DSM 13305</strain>
    </source>
</reference>
<keyword evidence="2" id="KW-1185">Reference proteome</keyword>